<accession>A0A066TVF6</accession>
<evidence type="ECO:0000256" key="1">
    <source>
        <dbReference type="ARBA" id="ARBA00001946"/>
    </source>
</evidence>
<dbReference type="RefSeq" id="WP_043787409.1">
    <property type="nucleotide sequence ID" value="NZ_JMQI01000071.1"/>
</dbReference>
<evidence type="ECO:0000313" key="5">
    <source>
        <dbReference type="Proteomes" id="UP000027345"/>
    </source>
</evidence>
<dbReference type="PROSITE" id="PS00893">
    <property type="entry name" value="NUDIX_BOX"/>
    <property type="match status" value="1"/>
</dbReference>
<dbReference type="Pfam" id="PF00293">
    <property type="entry name" value="NUDIX"/>
    <property type="match status" value="1"/>
</dbReference>
<gene>
    <name evidence="4" type="ORF">DV20_35040</name>
</gene>
<dbReference type="EMBL" id="JMQI01000071">
    <property type="protein sequence ID" value="KDN17547.1"/>
    <property type="molecule type" value="Genomic_DNA"/>
</dbReference>
<dbReference type="InterPro" id="IPR000086">
    <property type="entry name" value="NUDIX_hydrolase_dom"/>
</dbReference>
<dbReference type="Gene3D" id="3.90.79.10">
    <property type="entry name" value="Nucleoside Triphosphate Pyrophosphohydrolase"/>
    <property type="match status" value="1"/>
</dbReference>
<dbReference type="AlphaFoldDB" id="A0A066TVF6"/>
<name>A0A066TVF6_9PSEU</name>
<dbReference type="eggNOG" id="COG0494">
    <property type="taxonomic scope" value="Bacteria"/>
</dbReference>
<organism evidence="4 5">
    <name type="scientific">Amycolatopsis rifamycinica</name>
    <dbReference type="NCBI Taxonomy" id="287986"/>
    <lineage>
        <taxon>Bacteria</taxon>
        <taxon>Bacillati</taxon>
        <taxon>Actinomycetota</taxon>
        <taxon>Actinomycetes</taxon>
        <taxon>Pseudonocardiales</taxon>
        <taxon>Pseudonocardiaceae</taxon>
        <taxon>Amycolatopsis</taxon>
    </lineage>
</organism>
<dbReference type="PANTHER" id="PTHR43046:SF14">
    <property type="entry name" value="MUTT_NUDIX FAMILY PROTEIN"/>
    <property type="match status" value="1"/>
</dbReference>
<comment type="cofactor">
    <cofactor evidence="1">
        <name>Mg(2+)</name>
        <dbReference type="ChEBI" id="CHEBI:18420"/>
    </cofactor>
</comment>
<keyword evidence="5" id="KW-1185">Reference proteome</keyword>
<dbReference type="GO" id="GO:0016787">
    <property type="term" value="F:hydrolase activity"/>
    <property type="evidence" value="ECO:0007669"/>
    <property type="project" value="UniProtKB-KW"/>
</dbReference>
<evidence type="ECO:0000256" key="2">
    <source>
        <dbReference type="ARBA" id="ARBA00022801"/>
    </source>
</evidence>
<sequence>MSEIDKVAWIRVRDGRILAARSRGKDKFYPPGGKREPGETDAETLIREIREELGVEIDAATITPAGKFEGQAHGHAEGTLVHTTAYSADYRGTPRACAEIEEIAWLGYADRPRVSLVAQLVFDHLHETGKLR</sequence>
<dbReference type="PANTHER" id="PTHR43046">
    <property type="entry name" value="GDP-MANNOSE MANNOSYL HYDROLASE"/>
    <property type="match status" value="1"/>
</dbReference>
<protein>
    <submittedName>
        <fullName evidence="4">DNA mismatch repair protein MutT</fullName>
    </submittedName>
</protein>
<comment type="caution">
    <text evidence="4">The sequence shown here is derived from an EMBL/GenBank/DDBJ whole genome shotgun (WGS) entry which is preliminary data.</text>
</comment>
<dbReference type="OrthoDB" id="67499at2"/>
<dbReference type="InterPro" id="IPR015797">
    <property type="entry name" value="NUDIX_hydrolase-like_dom_sf"/>
</dbReference>
<reference evidence="4 5" key="1">
    <citation type="submission" date="2014-05" db="EMBL/GenBank/DDBJ databases">
        <title>Draft genome sequence of Amycolatopsis rifamycinica DSM 46095.</title>
        <authorList>
            <person name="Lal R."/>
            <person name="Saxena A."/>
            <person name="Kumari R."/>
            <person name="Mukherjee U."/>
            <person name="Singh P."/>
            <person name="Sangwan N."/>
            <person name="Mahato N.K."/>
        </authorList>
    </citation>
    <scope>NUCLEOTIDE SEQUENCE [LARGE SCALE GENOMIC DNA]</scope>
    <source>
        <strain evidence="4 5">DSM 46095</strain>
    </source>
</reference>
<dbReference type="Proteomes" id="UP000027345">
    <property type="component" value="Unassembled WGS sequence"/>
</dbReference>
<keyword evidence="2" id="KW-0378">Hydrolase</keyword>
<evidence type="ECO:0000313" key="4">
    <source>
        <dbReference type="EMBL" id="KDN17547.1"/>
    </source>
</evidence>
<feature type="domain" description="Nudix hydrolase" evidence="3">
    <location>
        <begin position="1"/>
        <end position="132"/>
    </location>
</feature>
<dbReference type="SUPFAM" id="SSF55811">
    <property type="entry name" value="Nudix"/>
    <property type="match status" value="1"/>
</dbReference>
<dbReference type="PROSITE" id="PS51462">
    <property type="entry name" value="NUDIX"/>
    <property type="match status" value="1"/>
</dbReference>
<proteinExistence type="predicted"/>
<dbReference type="CDD" id="cd04690">
    <property type="entry name" value="NUDIX_Hydrolase"/>
    <property type="match status" value="1"/>
</dbReference>
<evidence type="ECO:0000259" key="3">
    <source>
        <dbReference type="PROSITE" id="PS51462"/>
    </source>
</evidence>
<dbReference type="InterPro" id="IPR020084">
    <property type="entry name" value="NUDIX_hydrolase_CS"/>
</dbReference>
<dbReference type="STRING" id="287986.DV20_35040"/>